<dbReference type="WBParaSite" id="JU765_v2.g10001.t1">
    <property type="protein sequence ID" value="JU765_v2.g10001.t1"/>
    <property type="gene ID" value="JU765_v2.g10001"/>
</dbReference>
<reference evidence="2" key="1">
    <citation type="submission" date="2022-11" db="UniProtKB">
        <authorList>
            <consortium name="WormBaseParasite"/>
        </authorList>
    </citation>
    <scope>IDENTIFICATION</scope>
</reference>
<name>A0AC34PU76_9BILA</name>
<proteinExistence type="predicted"/>
<dbReference type="Proteomes" id="UP000887576">
    <property type="component" value="Unplaced"/>
</dbReference>
<evidence type="ECO:0000313" key="2">
    <source>
        <dbReference type="WBParaSite" id="JU765_v2.g10001.t1"/>
    </source>
</evidence>
<sequence>MSCCSAPEAPRSRFRSVFSEMMATCPETTTISSRHHRPRGIVSSIVANGIARLVINEERQIFAASLVAANDENFAINGVIRHTEEPSTSVADISVTEGDTGYLYRILDVPIEFFTFTNPITKISYHHLRLNHHAIKFETKELLIGDRAEIEIQQQLGAQIVKKLNLTIPVVHVGQMSLKIVTSQKIEPGYRRESICESCTHPIVEQSEDFLV</sequence>
<accession>A0AC34PU76</accession>
<protein>
    <submittedName>
        <fullName evidence="2">Uncharacterized protein</fullName>
    </submittedName>
</protein>
<evidence type="ECO:0000313" key="1">
    <source>
        <dbReference type="Proteomes" id="UP000887576"/>
    </source>
</evidence>
<organism evidence="1 2">
    <name type="scientific">Panagrolaimus sp. JU765</name>
    <dbReference type="NCBI Taxonomy" id="591449"/>
    <lineage>
        <taxon>Eukaryota</taxon>
        <taxon>Metazoa</taxon>
        <taxon>Ecdysozoa</taxon>
        <taxon>Nematoda</taxon>
        <taxon>Chromadorea</taxon>
        <taxon>Rhabditida</taxon>
        <taxon>Tylenchina</taxon>
        <taxon>Panagrolaimomorpha</taxon>
        <taxon>Panagrolaimoidea</taxon>
        <taxon>Panagrolaimidae</taxon>
        <taxon>Panagrolaimus</taxon>
    </lineage>
</organism>